<gene>
    <name evidence="12" type="primary">TRYZ</name>
</gene>
<dbReference type="EMBL" id="GAMC01001130">
    <property type="protein sequence ID" value="JAC05426.1"/>
    <property type="molecule type" value="mRNA"/>
</dbReference>
<dbReference type="InterPro" id="IPR001254">
    <property type="entry name" value="Trypsin_dom"/>
</dbReference>
<evidence type="ECO:0000256" key="3">
    <source>
        <dbReference type="ARBA" id="ARBA00022525"/>
    </source>
</evidence>
<evidence type="ECO:0000256" key="7">
    <source>
        <dbReference type="ARBA" id="ARBA00023145"/>
    </source>
</evidence>
<evidence type="ECO:0000256" key="9">
    <source>
        <dbReference type="RuleBase" id="RU363034"/>
    </source>
</evidence>
<dbReference type="PANTHER" id="PTHR24276">
    <property type="entry name" value="POLYSERASE-RELATED"/>
    <property type="match status" value="1"/>
</dbReference>
<keyword evidence="10" id="KW-0472">Membrane</keyword>
<evidence type="ECO:0000256" key="5">
    <source>
        <dbReference type="ARBA" id="ARBA00022801"/>
    </source>
</evidence>
<comment type="subcellular location">
    <subcellularLocation>
        <location evidence="1">Secreted</location>
    </subcellularLocation>
</comment>
<evidence type="ECO:0000259" key="11">
    <source>
        <dbReference type="PROSITE" id="PS50240"/>
    </source>
</evidence>
<evidence type="ECO:0000256" key="2">
    <source>
        <dbReference type="ARBA" id="ARBA00007664"/>
    </source>
</evidence>
<evidence type="ECO:0000256" key="8">
    <source>
        <dbReference type="ARBA" id="ARBA00023157"/>
    </source>
</evidence>
<dbReference type="GO" id="GO:0016485">
    <property type="term" value="P:protein processing"/>
    <property type="evidence" value="ECO:0007669"/>
    <property type="project" value="UniProtKB-ARBA"/>
</dbReference>
<dbReference type="InterPro" id="IPR009003">
    <property type="entry name" value="Peptidase_S1_PA"/>
</dbReference>
<keyword evidence="6 9" id="KW-0720">Serine protease</keyword>
<dbReference type="MEROPS" id="S01.116"/>
<dbReference type="FunFam" id="2.40.10.10:FF:000047">
    <property type="entry name" value="Trypsin eta"/>
    <property type="match status" value="1"/>
</dbReference>
<reference evidence="12" key="1">
    <citation type="submission" date="2013-07" db="EMBL/GenBank/DDBJ databases">
        <authorList>
            <person name="Geib S."/>
        </authorList>
    </citation>
    <scope>NUCLEOTIDE SEQUENCE</scope>
</reference>
<keyword evidence="7" id="KW-0865">Zymogen</keyword>
<accession>W8BVX0</accession>
<evidence type="ECO:0000313" key="12">
    <source>
        <dbReference type="EMBL" id="JAC05426.1"/>
    </source>
</evidence>
<keyword evidence="10" id="KW-1133">Transmembrane helix</keyword>
<dbReference type="SMART" id="SM00020">
    <property type="entry name" value="Tryp_SPc"/>
    <property type="match status" value="1"/>
</dbReference>
<keyword evidence="3" id="KW-0964">Secreted</keyword>
<dbReference type="Gene3D" id="2.40.10.10">
    <property type="entry name" value="Trypsin-like serine proteases"/>
    <property type="match status" value="1"/>
</dbReference>
<keyword evidence="4 9" id="KW-0645">Protease</keyword>
<dbReference type="PROSITE" id="PS50240">
    <property type="entry name" value="TRYPSIN_DOM"/>
    <property type="match status" value="1"/>
</dbReference>
<dbReference type="GO" id="GO:0004252">
    <property type="term" value="F:serine-type endopeptidase activity"/>
    <property type="evidence" value="ECO:0007669"/>
    <property type="project" value="InterPro"/>
</dbReference>
<keyword evidence="10" id="KW-0812">Transmembrane</keyword>
<dbReference type="InterPro" id="IPR018114">
    <property type="entry name" value="TRYPSIN_HIS"/>
</dbReference>
<dbReference type="PRINTS" id="PR00722">
    <property type="entry name" value="CHYMOTRYPSIN"/>
</dbReference>
<comment type="similarity">
    <text evidence="2">Belongs to the peptidase S1 family.</text>
</comment>
<dbReference type="CDD" id="cd00190">
    <property type="entry name" value="Tryp_SPc"/>
    <property type="match status" value="1"/>
</dbReference>
<protein>
    <submittedName>
        <fullName evidence="12">Trypsin zeta</fullName>
    </submittedName>
</protein>
<dbReference type="PANTHER" id="PTHR24276:SF91">
    <property type="entry name" value="AT26814P-RELATED"/>
    <property type="match status" value="1"/>
</dbReference>
<proteinExistence type="evidence at transcript level"/>
<feature type="non-terminal residue" evidence="12">
    <location>
        <position position="1"/>
    </location>
</feature>
<dbReference type="OrthoDB" id="10059102at2759"/>
<dbReference type="PROSITE" id="PS00135">
    <property type="entry name" value="TRYPSIN_SER"/>
    <property type="match status" value="1"/>
</dbReference>
<dbReference type="Pfam" id="PF00089">
    <property type="entry name" value="Trypsin"/>
    <property type="match status" value="1"/>
</dbReference>
<dbReference type="GO" id="GO:0005576">
    <property type="term" value="C:extracellular region"/>
    <property type="evidence" value="ECO:0007669"/>
    <property type="project" value="UniProtKB-SubCell"/>
</dbReference>
<dbReference type="InterPro" id="IPR050430">
    <property type="entry name" value="Peptidase_S1"/>
</dbReference>
<keyword evidence="5 9" id="KW-0378">Hydrolase</keyword>
<reference evidence="12" key="2">
    <citation type="journal article" date="2014" name="BMC Genomics">
        <title>A genomic perspective to assessing quality of mass-reared SIT flies used in Mediterranean fruit fly (Ceratitis capitata) eradication in California.</title>
        <authorList>
            <person name="Calla B."/>
            <person name="Hall B."/>
            <person name="Hou S."/>
            <person name="Geib S.M."/>
        </authorList>
    </citation>
    <scope>NUCLEOTIDE SEQUENCE</scope>
</reference>
<evidence type="ECO:0000256" key="4">
    <source>
        <dbReference type="ARBA" id="ARBA00022670"/>
    </source>
</evidence>
<organism evidence="12">
    <name type="scientific">Ceratitis capitata</name>
    <name type="common">Mediterranean fruit fly</name>
    <name type="synonym">Tephritis capitata</name>
    <dbReference type="NCBI Taxonomy" id="7213"/>
    <lineage>
        <taxon>Eukaryota</taxon>
        <taxon>Metazoa</taxon>
        <taxon>Ecdysozoa</taxon>
        <taxon>Arthropoda</taxon>
        <taxon>Hexapoda</taxon>
        <taxon>Insecta</taxon>
        <taxon>Pterygota</taxon>
        <taxon>Neoptera</taxon>
        <taxon>Endopterygota</taxon>
        <taxon>Diptera</taxon>
        <taxon>Brachycera</taxon>
        <taxon>Muscomorpha</taxon>
        <taxon>Tephritoidea</taxon>
        <taxon>Tephritidae</taxon>
        <taxon>Ceratitis</taxon>
        <taxon>Ceratitis</taxon>
    </lineage>
</organism>
<feature type="transmembrane region" description="Helical" evidence="10">
    <location>
        <begin position="32"/>
        <end position="52"/>
    </location>
</feature>
<dbReference type="InterPro" id="IPR043504">
    <property type="entry name" value="Peptidase_S1_PA_chymotrypsin"/>
</dbReference>
<evidence type="ECO:0000256" key="1">
    <source>
        <dbReference type="ARBA" id="ARBA00004613"/>
    </source>
</evidence>
<dbReference type="InterPro" id="IPR001314">
    <property type="entry name" value="Peptidase_S1A"/>
</dbReference>
<evidence type="ECO:0000256" key="6">
    <source>
        <dbReference type="ARBA" id="ARBA00022825"/>
    </source>
</evidence>
<feature type="domain" description="Peptidase S1" evidence="11">
    <location>
        <begin position="71"/>
        <end position="304"/>
    </location>
</feature>
<dbReference type="PROSITE" id="PS00134">
    <property type="entry name" value="TRYPSIN_HIS"/>
    <property type="match status" value="1"/>
</dbReference>
<evidence type="ECO:0000256" key="10">
    <source>
        <dbReference type="SAM" id="Phobius"/>
    </source>
</evidence>
<dbReference type="InterPro" id="IPR033116">
    <property type="entry name" value="TRYPSIN_SER"/>
</dbReference>
<dbReference type="SUPFAM" id="SSF50494">
    <property type="entry name" value="Trypsin-like serine proteases"/>
    <property type="match status" value="1"/>
</dbReference>
<keyword evidence="8" id="KW-1015">Disulfide bond</keyword>
<sequence>TSQSLANRTANKLSHLKLVTLNFKRSYAMKSFVLINAILALAIICTTAARTFNKVDSVEAPELSNTIDGRIVGGKTVDITHHPHQVSMRYKSILHAEYAYSHNCGGSIISEWMVVTAAHCVIGKVASQYQIVAGTNLRRSCDGALVPVKEIIMHEDYQPTLYNNDIAIVVLAVPLPINNVTIKAIGLYNKPAENGVISTITGWGTLQSGGSSPYYLQEVQVPIVSNELCKEDYGTNRITDAMLCAGVRGVGGKDACQGDSGGPLLIDNQLAGVVSWGNGCARPAYPGVYANVTHLRSWVLEKKALVESRLLLEN</sequence>
<name>W8BVX0_CERCA</name>
<dbReference type="AlphaFoldDB" id="W8BVX0"/>